<accession>M5AH77</accession>
<dbReference type="AlphaFoldDB" id="M5AH77"/>
<evidence type="ECO:0000313" key="2">
    <source>
        <dbReference type="Proteomes" id="UP000012042"/>
    </source>
</evidence>
<dbReference type="RefSeq" id="WP_015474426.1">
    <property type="nucleotide sequence ID" value="NC_020819.1"/>
</dbReference>
<name>M5AH77_LEVBR</name>
<dbReference type="KEGG" id="lbk:LVISKB_2150"/>
<dbReference type="PATRIC" id="fig|1001583.3.peg.2131"/>
<reference evidence="1 2" key="1">
    <citation type="journal article" date="2013" name="PLoS ONE">
        <title>Genomic Analysis by Deep Sequencing of the Probiotic Lactobacillus brevis KB290 Harboring Nine Plasmids Reveals Genomic Stability.</title>
        <authorList>
            <person name="Fukao M."/>
            <person name="Oshima K."/>
            <person name="Morita H."/>
            <person name="Toh H."/>
            <person name="Suda W."/>
            <person name="Kim S.W."/>
            <person name="Suzuki S."/>
            <person name="Yakabe T."/>
            <person name="Hattori M."/>
            <person name="Yajima N."/>
        </authorList>
    </citation>
    <scope>NUCLEOTIDE SEQUENCE [LARGE SCALE GENOMIC DNA]</scope>
    <source>
        <strain evidence="1 2">KB290</strain>
    </source>
</reference>
<evidence type="ECO:0000313" key="1">
    <source>
        <dbReference type="EMBL" id="BAN07785.1"/>
    </source>
</evidence>
<dbReference type="EMBL" id="AP012167">
    <property type="protein sequence ID" value="BAN07785.1"/>
    <property type="molecule type" value="Genomic_DNA"/>
</dbReference>
<sequence>MILNVYQGTDLVGTGEGKVHVDLPGKTYPAGTFTGELVDGTGAKSDRFDFPAVTVVAGFDPTGNVKPTDANTVAEITAWLDAHSIDHTGKSVKADLLALVPAE</sequence>
<organism evidence="1 2">
    <name type="scientific">Levilactobacillus brevis KB290</name>
    <dbReference type="NCBI Taxonomy" id="1001583"/>
    <lineage>
        <taxon>Bacteria</taxon>
        <taxon>Bacillati</taxon>
        <taxon>Bacillota</taxon>
        <taxon>Bacilli</taxon>
        <taxon>Lactobacillales</taxon>
        <taxon>Lactobacillaceae</taxon>
        <taxon>Levilactobacillus</taxon>
    </lineage>
</organism>
<dbReference type="HOGENOM" id="CLU_179168_0_0_9"/>
<gene>
    <name evidence="1" type="ORF">LVISKB_2150</name>
</gene>
<proteinExistence type="predicted"/>
<protein>
    <submittedName>
        <fullName evidence="1">Uncharacterized protein</fullName>
    </submittedName>
</protein>
<dbReference type="Proteomes" id="UP000012042">
    <property type="component" value="Chromosome"/>
</dbReference>